<protein>
    <submittedName>
        <fullName evidence="1">Uncharacterized protein</fullName>
    </submittedName>
</protein>
<organism evidence="1 2">
    <name type="scientific">Methylocaldum szegediense</name>
    <dbReference type="NCBI Taxonomy" id="73780"/>
    <lineage>
        <taxon>Bacteria</taxon>
        <taxon>Pseudomonadati</taxon>
        <taxon>Pseudomonadota</taxon>
        <taxon>Gammaproteobacteria</taxon>
        <taxon>Methylococcales</taxon>
        <taxon>Methylococcaceae</taxon>
        <taxon>Methylocaldum</taxon>
    </lineage>
</organism>
<reference evidence="1 2" key="1">
    <citation type="submission" date="2023-03" db="EMBL/GenBank/DDBJ databases">
        <authorList>
            <person name="Pearce D."/>
        </authorList>
    </citation>
    <scope>NUCLEOTIDE SEQUENCE [LARGE SCALE GENOMIC DNA]</scope>
    <source>
        <strain evidence="1">Msz</strain>
    </source>
</reference>
<evidence type="ECO:0000313" key="2">
    <source>
        <dbReference type="Proteomes" id="UP001162030"/>
    </source>
</evidence>
<dbReference type="Proteomes" id="UP001162030">
    <property type="component" value="Chromosome"/>
</dbReference>
<proteinExistence type="predicted"/>
<evidence type="ECO:0000313" key="1">
    <source>
        <dbReference type="EMBL" id="CAI8928295.1"/>
    </source>
</evidence>
<accession>A0ABM9I6R5</accession>
<name>A0ABM9I6R5_9GAMM</name>
<sequence length="63" mass="6800">MARKAVCGLPNFSETGLQALLQLRHSGDFTAGRGLVRAAALARSVPPEKLHGLAHEDFCLDRE</sequence>
<dbReference type="EMBL" id="OX458333">
    <property type="protein sequence ID" value="CAI8928295.1"/>
    <property type="molecule type" value="Genomic_DNA"/>
</dbReference>
<keyword evidence="2" id="KW-1185">Reference proteome</keyword>
<gene>
    <name evidence="1" type="ORF">MSZNOR_3982</name>
</gene>